<sequence length="204" mass="22188">MDAADWDARYREAELLWSAEPNRWVAQCAQQLAPGRALDLAAGEGRNALWLAARGWVVTAVDFSRVAVDRARELSEELPTSAADRVQWVVGDVLEYEPCGTFDLVLISYLHLPAQQRRFVVRKAAAALADSGTLLVVGHHADNLVDGVGGPQDPTVLYSEQDVVDDVADVPGLQVRTAAKVERPVAGEARPALDVVVEIRREGQ</sequence>
<dbReference type="Pfam" id="PF13649">
    <property type="entry name" value="Methyltransf_25"/>
    <property type="match status" value="1"/>
</dbReference>
<dbReference type="EMBL" id="JNVU01000017">
    <property type="protein sequence ID" value="KEI44965.1"/>
    <property type="molecule type" value="Genomic_DNA"/>
</dbReference>
<dbReference type="GO" id="GO:0008168">
    <property type="term" value="F:methyltransferase activity"/>
    <property type="evidence" value="ECO:0007669"/>
    <property type="project" value="UniProtKB-KW"/>
</dbReference>
<dbReference type="eggNOG" id="COG2226">
    <property type="taxonomic scope" value="Bacteria"/>
</dbReference>
<evidence type="ECO:0000256" key="1">
    <source>
        <dbReference type="ARBA" id="ARBA00022679"/>
    </source>
</evidence>
<dbReference type="GO" id="GO:0032259">
    <property type="term" value="P:methylation"/>
    <property type="evidence" value="ECO:0007669"/>
    <property type="project" value="UniProtKB-KW"/>
</dbReference>
<evidence type="ECO:0000313" key="3">
    <source>
        <dbReference type="EMBL" id="KEI44965.1"/>
    </source>
</evidence>
<dbReference type="OrthoDB" id="9786503at2"/>
<feature type="domain" description="Methyltransferase" evidence="2">
    <location>
        <begin position="38"/>
        <end position="132"/>
    </location>
</feature>
<dbReference type="RefSeq" id="WP_029722686.1">
    <property type="nucleotide sequence ID" value="NZ_JNVU01000017.1"/>
</dbReference>
<evidence type="ECO:0000259" key="2">
    <source>
        <dbReference type="Pfam" id="PF13649"/>
    </source>
</evidence>
<accession>A0A073AZZ8</accession>
<dbReference type="Gene3D" id="3.40.50.150">
    <property type="entry name" value="Vaccinia Virus protein VP39"/>
    <property type="match status" value="1"/>
</dbReference>
<dbReference type="PANTHER" id="PTHR43861:SF3">
    <property type="entry name" value="PUTATIVE (AFU_ORTHOLOGUE AFUA_2G14390)-RELATED"/>
    <property type="match status" value="1"/>
</dbReference>
<dbReference type="STRING" id="28042.GU90_07045"/>
<dbReference type="InterPro" id="IPR041698">
    <property type="entry name" value="Methyltransf_25"/>
</dbReference>
<dbReference type="InterPro" id="IPR029063">
    <property type="entry name" value="SAM-dependent_MTases_sf"/>
</dbReference>
<reference evidence="3 4" key="1">
    <citation type="submission" date="2014-06" db="EMBL/GenBank/DDBJ databases">
        <title>Saccharopolyspora rectivirgula DSM-43113 Genome sequencing.</title>
        <authorList>
            <person name="Barrera C."/>
            <person name="Millon L."/>
            <person name="Rognon B."/>
            <person name="Zaugg C."/>
            <person name="Monod M."/>
        </authorList>
    </citation>
    <scope>NUCLEOTIDE SEQUENCE [LARGE SCALE GENOMIC DNA]</scope>
    <source>
        <strain evidence="3 4">DSM 43113</strain>
    </source>
</reference>
<gene>
    <name evidence="3" type="ORF">GU90_07045</name>
</gene>
<keyword evidence="3" id="KW-0489">Methyltransferase</keyword>
<dbReference type="PANTHER" id="PTHR43861">
    <property type="entry name" value="TRANS-ACONITATE 2-METHYLTRANSFERASE-RELATED"/>
    <property type="match status" value="1"/>
</dbReference>
<organism evidence="3 4">
    <name type="scientific">Saccharopolyspora rectivirgula</name>
    <dbReference type="NCBI Taxonomy" id="28042"/>
    <lineage>
        <taxon>Bacteria</taxon>
        <taxon>Bacillati</taxon>
        <taxon>Actinomycetota</taxon>
        <taxon>Actinomycetes</taxon>
        <taxon>Pseudonocardiales</taxon>
        <taxon>Pseudonocardiaceae</taxon>
        <taxon>Saccharopolyspora</taxon>
    </lineage>
</organism>
<keyword evidence="4" id="KW-1185">Reference proteome</keyword>
<dbReference type="CDD" id="cd02440">
    <property type="entry name" value="AdoMet_MTases"/>
    <property type="match status" value="1"/>
</dbReference>
<keyword evidence="1 3" id="KW-0808">Transferase</keyword>
<dbReference type="Proteomes" id="UP000031419">
    <property type="component" value="Unassembled WGS sequence"/>
</dbReference>
<dbReference type="SUPFAM" id="SSF53335">
    <property type="entry name" value="S-adenosyl-L-methionine-dependent methyltransferases"/>
    <property type="match status" value="1"/>
</dbReference>
<dbReference type="AlphaFoldDB" id="A0A073AZZ8"/>
<name>A0A073AZZ8_9PSEU</name>
<comment type="caution">
    <text evidence="3">The sequence shown here is derived from an EMBL/GenBank/DDBJ whole genome shotgun (WGS) entry which is preliminary data.</text>
</comment>
<protein>
    <submittedName>
        <fullName evidence="3">Methyltransferase</fullName>
    </submittedName>
</protein>
<evidence type="ECO:0000313" key="4">
    <source>
        <dbReference type="Proteomes" id="UP000031419"/>
    </source>
</evidence>
<proteinExistence type="predicted"/>